<reference evidence="2 3" key="1">
    <citation type="submission" date="2019-01" db="EMBL/GenBank/DDBJ databases">
        <title>Lacibacter sp. strain TTM-7.</title>
        <authorList>
            <person name="Chen W.-M."/>
        </authorList>
    </citation>
    <scope>NUCLEOTIDE SEQUENCE [LARGE SCALE GENOMIC DNA]</scope>
    <source>
        <strain evidence="2 3">TTM-7</strain>
    </source>
</reference>
<keyword evidence="1" id="KW-1133">Transmembrane helix</keyword>
<dbReference type="RefSeq" id="WP_129131889.1">
    <property type="nucleotide sequence ID" value="NZ_SDHW01000005.1"/>
</dbReference>
<proteinExistence type="predicted"/>
<dbReference type="EMBL" id="SDHW01000005">
    <property type="protein sequence ID" value="RXK58833.1"/>
    <property type="molecule type" value="Genomic_DNA"/>
</dbReference>
<feature type="transmembrane region" description="Helical" evidence="1">
    <location>
        <begin position="339"/>
        <end position="359"/>
    </location>
</feature>
<dbReference type="Proteomes" id="UP000290204">
    <property type="component" value="Unassembled WGS sequence"/>
</dbReference>
<organism evidence="2 3">
    <name type="scientific">Lacibacter luteus</name>
    <dbReference type="NCBI Taxonomy" id="2508719"/>
    <lineage>
        <taxon>Bacteria</taxon>
        <taxon>Pseudomonadati</taxon>
        <taxon>Bacteroidota</taxon>
        <taxon>Chitinophagia</taxon>
        <taxon>Chitinophagales</taxon>
        <taxon>Chitinophagaceae</taxon>
        <taxon>Lacibacter</taxon>
    </lineage>
</organism>
<dbReference type="AlphaFoldDB" id="A0A4Q1CFQ0"/>
<evidence type="ECO:0000256" key="1">
    <source>
        <dbReference type="SAM" id="Phobius"/>
    </source>
</evidence>
<evidence type="ECO:0000313" key="2">
    <source>
        <dbReference type="EMBL" id="RXK58833.1"/>
    </source>
</evidence>
<evidence type="ECO:0000313" key="3">
    <source>
        <dbReference type="Proteomes" id="UP000290204"/>
    </source>
</evidence>
<gene>
    <name evidence="2" type="ORF">ESA94_15700</name>
</gene>
<sequence length="363" mass="42369">MKKILWIVLAAALYSCEPGNMTTIVHADGSCERVFVAKANDAFIKGDSTNNPFPVSIDKNWKVEWQYNGDEKFSEWPLTNWTRQPQDSAKEMKVYATRKFASAREMAENFRFNTKSKWNDLIPRPVFEKKFRWFYTYYSYSETYPRLPIKFPLPMENYMSKEEADYWLTGMSAFDKGISGMDLYEKLDNIKDKFETWASANAWELQYAAVLRNLHQFPGNPGSEKMVQEKDSIYKSVSNESKEDYKVKNIGEVLNRHFNTNAFNPLLNEQSEISREVNNPVEMEKLNDYTSTFFKYRLVMPGQLLTTNGMMEQDTISWNLDATKMLNSDYVLTATSKKMNTWVVIVFGMIVILALVLLFRKRP</sequence>
<dbReference type="OrthoDB" id="1047533at2"/>
<dbReference type="PROSITE" id="PS51257">
    <property type="entry name" value="PROKAR_LIPOPROTEIN"/>
    <property type="match status" value="1"/>
</dbReference>
<name>A0A4Q1CFQ0_9BACT</name>
<protein>
    <submittedName>
        <fullName evidence="2">Uncharacterized protein</fullName>
    </submittedName>
</protein>
<comment type="caution">
    <text evidence="2">The sequence shown here is derived from an EMBL/GenBank/DDBJ whole genome shotgun (WGS) entry which is preliminary data.</text>
</comment>
<keyword evidence="3" id="KW-1185">Reference proteome</keyword>
<keyword evidence="1" id="KW-0812">Transmembrane</keyword>
<keyword evidence="1" id="KW-0472">Membrane</keyword>
<accession>A0A4Q1CFQ0</accession>